<dbReference type="EMBL" id="CP031038">
    <property type="protein sequence ID" value="QDZ21487.1"/>
    <property type="molecule type" value="Genomic_DNA"/>
</dbReference>
<feature type="compositionally biased region" description="Pro residues" evidence="6">
    <location>
        <begin position="79"/>
        <end position="100"/>
    </location>
</feature>
<dbReference type="GO" id="GO:0036064">
    <property type="term" value="C:ciliary basal body"/>
    <property type="evidence" value="ECO:0007669"/>
    <property type="project" value="TreeGrafter"/>
</dbReference>
<evidence type="ECO:0000256" key="5">
    <source>
        <dbReference type="ARBA" id="ARBA00030445"/>
    </source>
</evidence>
<name>A0A5B8MM10_9CHLO</name>
<keyword evidence="4" id="KW-0067">ATP-binding</keyword>
<dbReference type="OrthoDB" id="202825at2759"/>
<evidence type="ECO:0000256" key="1">
    <source>
        <dbReference type="ARBA" id="ARBA00006820"/>
    </source>
</evidence>
<gene>
    <name evidence="7" type="ORF">A3770_05p40050</name>
</gene>
<dbReference type="InterPro" id="IPR004344">
    <property type="entry name" value="TTL/TTLL_fam"/>
</dbReference>
<dbReference type="SUPFAM" id="SSF56059">
    <property type="entry name" value="Glutathione synthetase ATP-binding domain-like"/>
    <property type="match status" value="1"/>
</dbReference>
<sequence>MQVYDIYDAHDEELVVELRRLKALEAGGEALLDSSRKIIHHIEQELFERGVSGSLSNQLVGIAGETPQAREEEEVGVPPSTPPRPEPSPVPSPVPSPMQTPSPAAVFTPPRSSKPEANPRTPENSRADDDDQDDILTPLNQPSPSSSNASSVQGTPEKSLAGEDSEAVLAESPSVQDASLIAFREERNRLASARKFNKQKKFIQDREAMLSLAERRKSYAQLLARKTEKARTKAKKAAKRRERDSEQTPTKANPWKGGSSAKVSARSSTREAQPVEGDQKTTPRAPNSPSKRDSRQAERKGKASKGSSEIASQAGAKKEPSGGGLVSVRKLKSLRKEHSSPQAKENHKPPAVVEETAAGNDGAGGHTTNGEIKSMPPAESHIGVGEEQEDKGTTLIEEADAGGNGSSVQSRSAGGDSHHPDESEACDCTSKPDDDEATRERGPQEAIELESETAAPAEEAGLGVEESTPPVACAKTVAGDSNEAAREQEPQEAIDSLRAEKESKVVVEEPGTKIPLEEKVQTEVGASQVQGKVGSPARGEEPDREVEAPSPSSSTTSDDLDIVQDDADDLSSSSDELPSPVLQLLAQSDPLIHPFAGAAKSLTITDLPSLETNNPLSEWIRPMSAHNGVSAWGGTPDPSPPSSPRFMPSRGNGSQLFESKSEPGGAGQGAKQEAPAESPKKQDYNYAAMYEKFEEIFGRFIGEEKLSQGRPFSARKSPSSSKPPPKKVQTKAPYTDSDLLSFFERFRGGLYGWLRGFQSRLKATQESGAFVNGQAEDPGREDEVVAGAQMVYKVTDDKPEVYKLVTASCHTIGDWHEDMVSDAENPHWNILWSWSSKPKVNRQDLNIWQRVNHYPGANQLTRKDILKKNLAYCKSLFKPDRSVYKLFDIMPRTFSLPQEYVQFCNAFSESITFEKPDPKDKKGKNAKPKIIYGSENTWIMKPVSSSRGRGIFLINSIEEVEYGEAFVVQKYVSNPLLIHQHKFDLRLYVLVTCFNPLEAWIYKEGFARFCSVPYSTDRESMQDKYVHLTNSSVQQKLFNDPDFALPDCLGPMISDDPLLSLPGGSKRSLAYLKAKLEDYEINWDGLWQKIRKVVLAALFSAQGKIPFQPNSFELFGFDVMLDANLKVWLLEVNASPSLGIQTPLDQHVKKQLICDVLRLVDPCQYDRKALLDIVQRKIVERSEARGQKRSEVVRGKGRDWRDWVADEDQKKNAINSDLKSILGGRRPRQYGEKPRHVGSFERVAPGKDYNVFSRLKGLGREGR</sequence>
<dbReference type="PANTHER" id="PTHR12241:SF39">
    <property type="entry name" value="TUBULIN POLYGLUTAMYLASE TTLL9-RELATED"/>
    <property type="match status" value="1"/>
</dbReference>
<keyword evidence="8" id="KW-1185">Reference proteome</keyword>
<feature type="compositionally biased region" description="Basic and acidic residues" evidence="6">
    <location>
        <begin position="483"/>
        <end position="521"/>
    </location>
</feature>
<feature type="compositionally biased region" description="Basic and acidic residues" evidence="6">
    <location>
        <begin position="334"/>
        <end position="348"/>
    </location>
</feature>
<dbReference type="STRING" id="1764295.A0A5B8MM10"/>
<feature type="compositionally biased region" description="Basic and acidic residues" evidence="6">
    <location>
        <begin position="290"/>
        <end position="301"/>
    </location>
</feature>
<feature type="region of interest" description="Disordered" evidence="6">
    <location>
        <begin position="65"/>
        <end position="178"/>
    </location>
</feature>
<keyword evidence="2 7" id="KW-0436">Ligase</keyword>
<evidence type="ECO:0000256" key="6">
    <source>
        <dbReference type="SAM" id="MobiDB-lite"/>
    </source>
</evidence>
<feature type="compositionally biased region" description="Acidic residues" evidence="6">
    <location>
        <begin position="558"/>
        <end position="569"/>
    </location>
</feature>
<evidence type="ECO:0000313" key="7">
    <source>
        <dbReference type="EMBL" id="QDZ21487.1"/>
    </source>
</evidence>
<accession>A0A5B8MM10</accession>
<evidence type="ECO:0000313" key="8">
    <source>
        <dbReference type="Proteomes" id="UP000316726"/>
    </source>
</evidence>
<dbReference type="Proteomes" id="UP000316726">
    <property type="component" value="Chromosome 5"/>
</dbReference>
<dbReference type="Pfam" id="PF03133">
    <property type="entry name" value="TTL"/>
    <property type="match status" value="1"/>
</dbReference>
<dbReference type="GO" id="GO:0005524">
    <property type="term" value="F:ATP binding"/>
    <property type="evidence" value="ECO:0007669"/>
    <property type="project" value="UniProtKB-KW"/>
</dbReference>
<feature type="region of interest" description="Disordered" evidence="6">
    <location>
        <begin position="626"/>
        <end position="680"/>
    </location>
</feature>
<reference evidence="7 8" key="1">
    <citation type="submission" date="2018-07" db="EMBL/GenBank/DDBJ databases">
        <title>The complete nuclear genome of the prasinophyte Chloropicon primus (CCMP1205).</title>
        <authorList>
            <person name="Pombert J.-F."/>
            <person name="Otis C."/>
            <person name="Turmel M."/>
            <person name="Lemieux C."/>
        </authorList>
    </citation>
    <scope>NUCLEOTIDE SEQUENCE [LARGE SCALE GENOMIC DNA]</scope>
    <source>
        <strain evidence="7 8">CCMP1205</strain>
    </source>
</reference>
<dbReference type="PROSITE" id="PS51221">
    <property type="entry name" value="TTL"/>
    <property type="match status" value="1"/>
</dbReference>
<comment type="similarity">
    <text evidence="1">Belongs to the tubulin--tyrosine ligase family.</text>
</comment>
<proteinExistence type="inferred from homology"/>
<feature type="region of interest" description="Disordered" evidence="6">
    <location>
        <begin position="708"/>
        <end position="733"/>
    </location>
</feature>
<protein>
    <recommendedName>
        <fullName evidence="5">Tubulin--tyrosine ligase-like protein 9</fullName>
    </recommendedName>
</protein>
<dbReference type="PANTHER" id="PTHR12241">
    <property type="entry name" value="TUBULIN POLYGLUTAMYLASE"/>
    <property type="match status" value="1"/>
</dbReference>
<evidence type="ECO:0000256" key="3">
    <source>
        <dbReference type="ARBA" id="ARBA00022741"/>
    </source>
</evidence>
<dbReference type="GO" id="GO:0015631">
    <property type="term" value="F:tubulin binding"/>
    <property type="evidence" value="ECO:0007669"/>
    <property type="project" value="TreeGrafter"/>
</dbReference>
<evidence type="ECO:0000256" key="4">
    <source>
        <dbReference type="ARBA" id="ARBA00022840"/>
    </source>
</evidence>
<feature type="compositionally biased region" description="Basic and acidic residues" evidence="6">
    <location>
        <begin position="538"/>
        <end position="547"/>
    </location>
</feature>
<organism evidence="7 8">
    <name type="scientific">Chloropicon primus</name>
    <dbReference type="NCBI Taxonomy" id="1764295"/>
    <lineage>
        <taxon>Eukaryota</taxon>
        <taxon>Viridiplantae</taxon>
        <taxon>Chlorophyta</taxon>
        <taxon>Chloropicophyceae</taxon>
        <taxon>Chloropicales</taxon>
        <taxon>Chloropicaceae</taxon>
        <taxon>Chloropicon</taxon>
    </lineage>
</organism>
<feature type="compositionally biased region" description="Low complexity" evidence="6">
    <location>
        <begin position="142"/>
        <end position="151"/>
    </location>
</feature>
<dbReference type="GO" id="GO:0070740">
    <property type="term" value="F:tubulin-glutamic acid ligase activity"/>
    <property type="evidence" value="ECO:0007669"/>
    <property type="project" value="TreeGrafter"/>
</dbReference>
<dbReference type="GO" id="GO:0000226">
    <property type="term" value="P:microtubule cytoskeleton organization"/>
    <property type="evidence" value="ECO:0007669"/>
    <property type="project" value="TreeGrafter"/>
</dbReference>
<keyword evidence="3" id="KW-0547">Nucleotide-binding</keyword>
<feature type="compositionally biased region" description="Polar residues" evidence="6">
    <location>
        <begin position="261"/>
        <end position="271"/>
    </location>
</feature>
<evidence type="ECO:0000256" key="2">
    <source>
        <dbReference type="ARBA" id="ARBA00022598"/>
    </source>
</evidence>
<feature type="region of interest" description="Disordered" evidence="6">
    <location>
        <begin position="223"/>
        <end position="577"/>
    </location>
</feature>
<dbReference type="Gene3D" id="3.30.470.20">
    <property type="entry name" value="ATP-grasp fold, B domain"/>
    <property type="match status" value="1"/>
</dbReference>
<dbReference type="AlphaFoldDB" id="A0A5B8MM10"/>
<feature type="compositionally biased region" description="Polar residues" evidence="6">
    <location>
        <begin position="280"/>
        <end position="289"/>
    </location>
</feature>